<accession>A0AAD6ZW75</accession>
<sequence>MPVYDNAHSRCLLLLFNTVSFLDRTQLQLVSQFVFSSPHSSYPSVVANYGVDAGRSSNTCSTMCTPWSSSFHPARSHLRVTPYNRCHANDSLNDGGYAPGYSTGLFTNNSRSYET</sequence>
<dbReference type="EMBL" id="JARIHO010000024">
    <property type="protein sequence ID" value="KAJ7342768.1"/>
    <property type="molecule type" value="Genomic_DNA"/>
</dbReference>
<protein>
    <submittedName>
        <fullName evidence="1">Uncharacterized protein</fullName>
    </submittedName>
</protein>
<organism evidence="1 2">
    <name type="scientific">Mycena albidolilacea</name>
    <dbReference type="NCBI Taxonomy" id="1033008"/>
    <lineage>
        <taxon>Eukaryota</taxon>
        <taxon>Fungi</taxon>
        <taxon>Dikarya</taxon>
        <taxon>Basidiomycota</taxon>
        <taxon>Agaricomycotina</taxon>
        <taxon>Agaricomycetes</taxon>
        <taxon>Agaricomycetidae</taxon>
        <taxon>Agaricales</taxon>
        <taxon>Marasmiineae</taxon>
        <taxon>Mycenaceae</taxon>
        <taxon>Mycena</taxon>
    </lineage>
</organism>
<comment type="caution">
    <text evidence="1">The sequence shown here is derived from an EMBL/GenBank/DDBJ whole genome shotgun (WGS) entry which is preliminary data.</text>
</comment>
<evidence type="ECO:0000313" key="1">
    <source>
        <dbReference type="EMBL" id="KAJ7342768.1"/>
    </source>
</evidence>
<evidence type="ECO:0000313" key="2">
    <source>
        <dbReference type="Proteomes" id="UP001218218"/>
    </source>
</evidence>
<name>A0AAD6ZW75_9AGAR</name>
<dbReference type="AlphaFoldDB" id="A0AAD6ZW75"/>
<proteinExistence type="predicted"/>
<reference evidence="1" key="1">
    <citation type="submission" date="2023-03" db="EMBL/GenBank/DDBJ databases">
        <title>Massive genome expansion in bonnet fungi (Mycena s.s.) driven by repeated elements and novel gene families across ecological guilds.</title>
        <authorList>
            <consortium name="Lawrence Berkeley National Laboratory"/>
            <person name="Harder C.B."/>
            <person name="Miyauchi S."/>
            <person name="Viragh M."/>
            <person name="Kuo A."/>
            <person name="Thoen E."/>
            <person name="Andreopoulos B."/>
            <person name="Lu D."/>
            <person name="Skrede I."/>
            <person name="Drula E."/>
            <person name="Henrissat B."/>
            <person name="Morin E."/>
            <person name="Kohler A."/>
            <person name="Barry K."/>
            <person name="LaButti K."/>
            <person name="Morin E."/>
            <person name="Salamov A."/>
            <person name="Lipzen A."/>
            <person name="Mereny Z."/>
            <person name="Hegedus B."/>
            <person name="Baldrian P."/>
            <person name="Stursova M."/>
            <person name="Weitz H."/>
            <person name="Taylor A."/>
            <person name="Grigoriev I.V."/>
            <person name="Nagy L.G."/>
            <person name="Martin F."/>
            <person name="Kauserud H."/>
        </authorList>
    </citation>
    <scope>NUCLEOTIDE SEQUENCE</scope>
    <source>
        <strain evidence="1">CBHHK002</strain>
    </source>
</reference>
<keyword evidence="2" id="KW-1185">Reference proteome</keyword>
<gene>
    <name evidence="1" type="ORF">DFH08DRAFT_235493</name>
</gene>
<dbReference type="Proteomes" id="UP001218218">
    <property type="component" value="Unassembled WGS sequence"/>
</dbReference>